<dbReference type="GO" id="GO:0000139">
    <property type="term" value="C:Golgi membrane"/>
    <property type="evidence" value="ECO:0007669"/>
    <property type="project" value="TreeGrafter"/>
</dbReference>
<evidence type="ECO:0000256" key="11">
    <source>
        <dbReference type="SAM" id="SignalP"/>
    </source>
</evidence>
<dbReference type="Pfam" id="PF18108">
    <property type="entry name" value="QSOX_Trx1"/>
    <property type="match status" value="1"/>
</dbReference>
<feature type="signal peptide" evidence="11">
    <location>
        <begin position="1"/>
        <end position="23"/>
    </location>
</feature>
<evidence type="ECO:0000256" key="8">
    <source>
        <dbReference type="ARBA" id="ARBA00023180"/>
    </source>
</evidence>
<dbReference type="FunFam" id="1.20.120.1960:FF:000001">
    <property type="entry name" value="Sulfhydryl oxidase"/>
    <property type="match status" value="1"/>
</dbReference>
<dbReference type="InterPro" id="IPR042568">
    <property type="entry name" value="QSOX_FAD-bd_sf"/>
</dbReference>
<comment type="catalytic activity">
    <reaction evidence="9 10">
        <text>2 R'C(R)SH + O2 = R'C(R)S-S(R)CR' + H2O2</text>
        <dbReference type="Rhea" id="RHEA:17357"/>
        <dbReference type="ChEBI" id="CHEBI:15379"/>
        <dbReference type="ChEBI" id="CHEBI:16240"/>
        <dbReference type="ChEBI" id="CHEBI:16520"/>
        <dbReference type="ChEBI" id="CHEBI:17412"/>
        <dbReference type="EC" id="1.8.3.2"/>
    </reaction>
</comment>
<comment type="cofactor">
    <cofactor evidence="1 10">
        <name>FAD</name>
        <dbReference type="ChEBI" id="CHEBI:57692"/>
    </cofactor>
</comment>
<dbReference type="InterPro" id="IPR041269">
    <property type="entry name" value="QSOX_Trx1"/>
</dbReference>
<evidence type="ECO:0000256" key="1">
    <source>
        <dbReference type="ARBA" id="ARBA00001974"/>
    </source>
</evidence>
<evidence type="ECO:0000259" key="12">
    <source>
        <dbReference type="PROSITE" id="PS51324"/>
    </source>
</evidence>
<evidence type="ECO:0000256" key="2">
    <source>
        <dbReference type="ARBA" id="ARBA00006041"/>
    </source>
</evidence>
<keyword evidence="5 10" id="KW-0274">FAD</keyword>
<evidence type="ECO:0000256" key="3">
    <source>
        <dbReference type="ARBA" id="ARBA00022630"/>
    </source>
</evidence>
<evidence type="ECO:0000259" key="13">
    <source>
        <dbReference type="PROSITE" id="PS51352"/>
    </source>
</evidence>
<comment type="similarity">
    <text evidence="2 10">Belongs to the quiescin-sulfhydryl oxidase (QSOX) family.</text>
</comment>
<keyword evidence="4 11" id="KW-0732">Signal</keyword>
<comment type="function">
    <text evidence="10">Catalyzes the oxidation of sulfhydryl groups in peptide and protein thiols to disulfides with the reduction of oxygen to hydrogen peroxide.</text>
</comment>
<evidence type="ECO:0000256" key="4">
    <source>
        <dbReference type="ARBA" id="ARBA00022729"/>
    </source>
</evidence>
<dbReference type="GO" id="GO:0016971">
    <property type="term" value="F:flavin-dependent sulfhydryl oxidase activity"/>
    <property type="evidence" value="ECO:0007669"/>
    <property type="project" value="InterPro"/>
</dbReference>
<dbReference type="GO" id="GO:0006457">
    <property type="term" value="P:protein folding"/>
    <property type="evidence" value="ECO:0007669"/>
    <property type="project" value="TreeGrafter"/>
</dbReference>
<dbReference type="SUPFAM" id="SSF52833">
    <property type="entry name" value="Thioredoxin-like"/>
    <property type="match status" value="1"/>
</dbReference>
<dbReference type="FunFam" id="1.20.120.310:FF:000001">
    <property type="entry name" value="Sulfhydryl oxidase"/>
    <property type="match status" value="1"/>
</dbReference>
<protein>
    <recommendedName>
        <fullName evidence="10">Sulfhydryl oxidase</fullName>
        <ecNumber evidence="10">1.8.3.2</ecNumber>
    </recommendedName>
</protein>
<feature type="chain" id="PRO_5043462777" description="Sulfhydryl oxidase" evidence="11">
    <location>
        <begin position="24"/>
        <end position="641"/>
    </location>
</feature>
<keyword evidence="8" id="KW-0325">Glycoprotein</keyword>
<dbReference type="InterPro" id="IPR013766">
    <property type="entry name" value="Thioredoxin_domain"/>
</dbReference>
<dbReference type="EC" id="1.8.3.2" evidence="10"/>
<dbReference type="InterPro" id="IPR036249">
    <property type="entry name" value="Thioredoxin-like_sf"/>
</dbReference>
<evidence type="ECO:0000313" key="15">
    <source>
        <dbReference type="Proteomes" id="UP001159042"/>
    </source>
</evidence>
<dbReference type="FunFam" id="3.40.30.10:FF:000073">
    <property type="entry name" value="Sulfhydryl oxidase"/>
    <property type="match status" value="1"/>
</dbReference>
<accession>A0AAV8W7P1</accession>
<dbReference type="PANTHER" id="PTHR22897:SF8">
    <property type="entry name" value="SULFHYDRYL OXIDASE"/>
    <property type="match status" value="1"/>
</dbReference>
<proteinExistence type="inferred from homology"/>
<dbReference type="Pfam" id="PF04777">
    <property type="entry name" value="Evr1_Alr"/>
    <property type="match status" value="1"/>
</dbReference>
<dbReference type="Gene3D" id="1.20.120.1960">
    <property type="entry name" value="QSOX sulfhydryl oxidase domain"/>
    <property type="match status" value="1"/>
</dbReference>
<feature type="domain" description="Thioredoxin" evidence="13">
    <location>
        <begin position="24"/>
        <end position="167"/>
    </location>
</feature>
<dbReference type="SUPFAM" id="SSF69000">
    <property type="entry name" value="FAD-dependent thiol oxidase"/>
    <property type="match status" value="1"/>
</dbReference>
<dbReference type="PROSITE" id="PS51324">
    <property type="entry name" value="ERV_ALR"/>
    <property type="match status" value="1"/>
</dbReference>
<name>A0AAV8W7P1_9CUCU</name>
<comment type="caution">
    <text evidence="14">The sequence shown here is derived from an EMBL/GenBank/DDBJ whole genome shotgun (WGS) entry which is preliminary data.</text>
</comment>
<feature type="domain" description="ERV/ALR sulfhydryl oxidase" evidence="12">
    <location>
        <begin position="427"/>
        <end position="532"/>
    </location>
</feature>
<gene>
    <name evidence="14" type="ORF">NQ315_004323</name>
</gene>
<evidence type="ECO:0000256" key="9">
    <source>
        <dbReference type="ARBA" id="ARBA00048864"/>
    </source>
</evidence>
<dbReference type="GO" id="GO:0003756">
    <property type="term" value="F:protein disulfide isomerase activity"/>
    <property type="evidence" value="ECO:0007669"/>
    <property type="project" value="TreeGrafter"/>
</dbReference>
<evidence type="ECO:0000256" key="10">
    <source>
        <dbReference type="RuleBase" id="RU371123"/>
    </source>
</evidence>
<evidence type="ECO:0000313" key="14">
    <source>
        <dbReference type="EMBL" id="KAJ8922380.1"/>
    </source>
</evidence>
<dbReference type="GO" id="GO:0005615">
    <property type="term" value="C:extracellular space"/>
    <property type="evidence" value="ECO:0007669"/>
    <property type="project" value="TreeGrafter"/>
</dbReference>
<dbReference type="InterPro" id="IPR039798">
    <property type="entry name" value="Sulfhydryl_oxidase"/>
</dbReference>
<evidence type="ECO:0000256" key="5">
    <source>
        <dbReference type="ARBA" id="ARBA00022827"/>
    </source>
</evidence>
<dbReference type="Pfam" id="PF18371">
    <property type="entry name" value="FAD_SOX"/>
    <property type="match status" value="1"/>
</dbReference>
<dbReference type="InterPro" id="IPR036774">
    <property type="entry name" value="ERV/ALR_sulphydryl_oxid_sf"/>
</dbReference>
<dbReference type="Pfam" id="PF00085">
    <property type="entry name" value="Thioredoxin"/>
    <property type="match status" value="1"/>
</dbReference>
<evidence type="ECO:0000256" key="7">
    <source>
        <dbReference type="ARBA" id="ARBA00023157"/>
    </source>
</evidence>
<dbReference type="Gene3D" id="3.40.30.10">
    <property type="entry name" value="Glutaredoxin"/>
    <property type="match status" value="2"/>
</dbReference>
<dbReference type="InterPro" id="IPR017905">
    <property type="entry name" value="ERV/ALR_sulphydryl_oxidase"/>
</dbReference>
<dbReference type="Gene3D" id="1.20.120.310">
    <property type="entry name" value="ERV/ALR sulfhydryl oxidase domain"/>
    <property type="match status" value="1"/>
</dbReference>
<dbReference type="PROSITE" id="PS51352">
    <property type="entry name" value="THIOREDOXIN_2"/>
    <property type="match status" value="1"/>
</dbReference>
<keyword evidence="3 10" id="KW-0285">Flavoprotein</keyword>
<dbReference type="InterPro" id="IPR040986">
    <property type="entry name" value="QSOX_FAD-bd_dom"/>
</dbReference>
<keyword evidence="7" id="KW-1015">Disulfide bond</keyword>
<evidence type="ECO:0000256" key="6">
    <source>
        <dbReference type="ARBA" id="ARBA00023002"/>
    </source>
</evidence>
<dbReference type="Proteomes" id="UP001159042">
    <property type="component" value="Unassembled WGS sequence"/>
</dbReference>
<reference evidence="14 15" key="1">
    <citation type="journal article" date="2023" name="Insect Mol. Biol.">
        <title>Genome sequencing provides insights into the evolution of gene families encoding plant cell wall-degrading enzymes in longhorned beetles.</title>
        <authorList>
            <person name="Shin N.R."/>
            <person name="Okamura Y."/>
            <person name="Kirsch R."/>
            <person name="Pauchet Y."/>
        </authorList>
    </citation>
    <scope>NUCLEOTIDE SEQUENCE [LARGE SCALE GENOMIC DNA]</scope>
    <source>
        <strain evidence="14">EAD_L_NR</strain>
    </source>
</reference>
<keyword evidence="15" id="KW-1185">Reference proteome</keyword>
<dbReference type="PANTHER" id="PTHR22897">
    <property type="entry name" value="QUIESCIN Q6-RELATED SULFHYDRYL OXIDASE"/>
    <property type="match status" value="1"/>
</dbReference>
<dbReference type="CDD" id="cd02992">
    <property type="entry name" value="PDI_a_QSOX"/>
    <property type="match status" value="1"/>
</dbReference>
<keyword evidence="6 10" id="KW-0560">Oxidoreductase</keyword>
<sequence>MLRMKNLIFWTLLLLTWVNLSNNAALNEQKKEKRNTDTQGLYSTQDDVEILTVENFKDQIYGNKRAWLVEFYNSWCGFCQRFAPSWKALATDVRDWKDVVAIGVLDCSNENNYPLCRDFEVMAYPTLRYFHENYQEGPKNFGAKVHTGSDVNEHRRKLLEVIVQEQSEGRGKMYPNLLPYNSSSASDLFESVPENVKYTFLIIQEPNDFLGQEVAMDLHRINDSIVRYAFNNNTELVNSLNVKKTPALFVLGRQDPLQPLSTVTADRDGYKTAMRSFLISKHINVPLVNSNKEIYTGKWADSQVPDMTAFLQEREREALKEKIKKMGDVVFQMDLETALRYSLKREVASVKEITGEKLEALKAYLNVLVKYFPFGMYGQAFLVELKDYVTHSDAVKGADIAKIVKDAEKEERQVFSSPKQWLGCKGSSSTYRGYPCGVWKLFHYLTVNAADSTSGLKGSNPRIVLDAMHGYIKNFFGCADCSNHFQEMAKKREIEKVSSWEDSILWLWMAHNEVNKRLAGDETEDPEFPKIQFPSKERCKQCYESDDSWNRPEVLLYLKQVYSSINVRYIGSDTRILHLGLDGSLSSNSSSVCTTGSNILLFIDKELINKRICIILIKYNGIRDFCLGPLLTRLCAVLNTF</sequence>
<organism evidence="14 15">
    <name type="scientific">Exocentrus adspersus</name>
    <dbReference type="NCBI Taxonomy" id="1586481"/>
    <lineage>
        <taxon>Eukaryota</taxon>
        <taxon>Metazoa</taxon>
        <taxon>Ecdysozoa</taxon>
        <taxon>Arthropoda</taxon>
        <taxon>Hexapoda</taxon>
        <taxon>Insecta</taxon>
        <taxon>Pterygota</taxon>
        <taxon>Neoptera</taxon>
        <taxon>Endopterygota</taxon>
        <taxon>Coleoptera</taxon>
        <taxon>Polyphaga</taxon>
        <taxon>Cucujiformia</taxon>
        <taxon>Chrysomeloidea</taxon>
        <taxon>Cerambycidae</taxon>
        <taxon>Lamiinae</taxon>
        <taxon>Acanthocinini</taxon>
        <taxon>Exocentrus</taxon>
    </lineage>
</organism>
<dbReference type="AlphaFoldDB" id="A0AAV8W7P1"/>
<dbReference type="EMBL" id="JANEYG010000007">
    <property type="protein sequence ID" value="KAJ8922380.1"/>
    <property type="molecule type" value="Genomic_DNA"/>
</dbReference>